<dbReference type="InterPro" id="IPR005225">
    <property type="entry name" value="Small_GTP-bd"/>
</dbReference>
<dbReference type="GO" id="GO:0046872">
    <property type="term" value="F:metal ion binding"/>
    <property type="evidence" value="ECO:0007669"/>
    <property type="project" value="UniProtKB-KW"/>
</dbReference>
<dbReference type="PROSITE" id="PS51709">
    <property type="entry name" value="G_TRME"/>
    <property type="match status" value="1"/>
</dbReference>
<evidence type="ECO:0000256" key="6">
    <source>
        <dbReference type="ARBA" id="ARBA00022801"/>
    </source>
</evidence>
<evidence type="ECO:0000256" key="10">
    <source>
        <dbReference type="RuleBase" id="RU003313"/>
    </source>
</evidence>
<dbReference type="NCBIfam" id="TIGR00450">
    <property type="entry name" value="mnmE_trmE_thdF"/>
    <property type="match status" value="1"/>
</dbReference>
<keyword evidence="4" id="KW-0479">Metal-binding</keyword>
<dbReference type="GO" id="GO:0030488">
    <property type="term" value="P:tRNA methylation"/>
    <property type="evidence" value="ECO:0007669"/>
    <property type="project" value="TreeGrafter"/>
</dbReference>
<dbReference type="GO" id="GO:0003924">
    <property type="term" value="F:GTPase activity"/>
    <property type="evidence" value="ECO:0007669"/>
    <property type="project" value="InterPro"/>
</dbReference>
<evidence type="ECO:0000256" key="1">
    <source>
        <dbReference type="ARBA" id="ARBA00011043"/>
    </source>
</evidence>
<dbReference type="InterPro" id="IPR025867">
    <property type="entry name" value="MnmE_helical"/>
</dbReference>
<feature type="non-terminal residue" evidence="12">
    <location>
        <position position="419"/>
    </location>
</feature>
<dbReference type="PANTHER" id="PTHR42714:SF2">
    <property type="entry name" value="TRNA MODIFICATION GTPASE GTPBP3, MITOCHONDRIAL"/>
    <property type="match status" value="1"/>
</dbReference>
<reference evidence="12 13" key="1">
    <citation type="submission" date="2018-02" db="EMBL/GenBank/DDBJ databases">
        <title>Metagenomics reveals mixed infection of spiroplasma and phytoplasma in chicory.</title>
        <authorList>
            <person name="Polano C."/>
            <person name="Moruzzi S."/>
            <person name="Ermacora P."/>
            <person name="Ferrini F."/>
            <person name="Martini M."/>
            <person name="Firrao G."/>
        </authorList>
    </citation>
    <scope>NUCLEOTIDE SEQUENCE [LARGE SCALE GENOMIC DNA]</scope>
    <source>
        <strain evidence="12 13">ChiP</strain>
    </source>
</reference>
<evidence type="ECO:0000256" key="9">
    <source>
        <dbReference type="ARBA" id="ARBA00023134"/>
    </source>
</evidence>
<dbReference type="AlphaFoldDB" id="A0A2S8NU11"/>
<keyword evidence="5 10" id="KW-0547">Nucleotide-binding</keyword>
<dbReference type="GO" id="GO:0042802">
    <property type="term" value="F:identical protein binding"/>
    <property type="evidence" value="ECO:0007669"/>
    <property type="project" value="UniProtKB-ARBA"/>
</dbReference>
<dbReference type="Pfam" id="PF12631">
    <property type="entry name" value="MnmE_helical"/>
    <property type="match status" value="1"/>
</dbReference>
<dbReference type="PANTHER" id="PTHR42714">
    <property type="entry name" value="TRNA MODIFICATION GTPASE GTPBP3"/>
    <property type="match status" value="1"/>
</dbReference>
<dbReference type="Gene3D" id="3.40.50.300">
    <property type="entry name" value="P-loop containing nucleotide triphosphate hydrolases"/>
    <property type="match status" value="1"/>
</dbReference>
<keyword evidence="13" id="KW-1185">Reference proteome</keyword>
<sequence>MFLEDTIAAIATPLGTGSISVIRVSGDKAFENVSQIFLHIKPKNILTKVVSHTVHHGFILDENQEILDEVLITIFKNPHSFTGEDIVEISCHGGVLVTQLVLERILSTNTRLAQPGEFSKRAFLNGKIDLVQAESIMDLIASKNKNALKLANFGLQKKHSQLITNLNDELLTLIGQIEVNIDYPEYEDIPTMNHKIIRPQVEILINKIQKILKNSIKTRILKEGIKTLIIGKPNVGKSSLLNTLAETERAIVSDIAGTTRDFVDTYININGVSLNLIDTAGIRKTNDPLEQIGVKKAKKLLYEAELVLLVLDQSNVLTSEDEELLNLTKKHTRILIGSKSDLSTKWFPFQFQEEIILISNNTKEGIETLKERILKTFKLDLLEQQDFDYFSNIRHIQQLKIALNALQHVIQEINEELPI</sequence>
<dbReference type="NCBIfam" id="TIGR00231">
    <property type="entry name" value="small_GTP"/>
    <property type="match status" value="1"/>
</dbReference>
<dbReference type="EMBL" id="PUUG01000052">
    <property type="protein sequence ID" value="PQP79494.1"/>
    <property type="molecule type" value="Genomic_DNA"/>
</dbReference>
<dbReference type="InterPro" id="IPR004520">
    <property type="entry name" value="GTPase_MnmE"/>
</dbReference>
<protein>
    <submittedName>
        <fullName evidence="12">tRNA uridine-5-carboxymethylaminomethyl(34) synthesis GTPase MnmE</fullName>
    </submittedName>
</protein>
<dbReference type="InterPro" id="IPR027266">
    <property type="entry name" value="TrmE/GcvT-like"/>
</dbReference>
<evidence type="ECO:0000256" key="3">
    <source>
        <dbReference type="ARBA" id="ARBA00022694"/>
    </source>
</evidence>
<dbReference type="HAMAP" id="MF_00379">
    <property type="entry name" value="GTPase_MnmE"/>
    <property type="match status" value="1"/>
</dbReference>
<keyword evidence="2" id="KW-0963">Cytoplasm</keyword>
<dbReference type="CDD" id="cd14858">
    <property type="entry name" value="TrmE_N"/>
    <property type="match status" value="1"/>
</dbReference>
<name>A0A2S8NU11_9MOLU</name>
<keyword evidence="8" id="KW-0630">Potassium</keyword>
<evidence type="ECO:0000256" key="8">
    <source>
        <dbReference type="ARBA" id="ARBA00022958"/>
    </source>
</evidence>
<dbReference type="Gene3D" id="1.20.120.430">
    <property type="entry name" value="tRNA modification GTPase MnmE domain 2"/>
    <property type="match status" value="1"/>
</dbReference>
<comment type="caution">
    <text evidence="12">The sequence shown here is derived from an EMBL/GenBank/DDBJ whole genome shotgun (WGS) entry which is preliminary data.</text>
</comment>
<dbReference type="FunFam" id="3.40.50.300:FF:001376">
    <property type="entry name" value="tRNA modification GTPase MnmE"/>
    <property type="match status" value="1"/>
</dbReference>
<dbReference type="InterPro" id="IPR006073">
    <property type="entry name" value="GTP-bd"/>
</dbReference>
<evidence type="ECO:0000256" key="5">
    <source>
        <dbReference type="ARBA" id="ARBA00022741"/>
    </source>
</evidence>
<keyword evidence="7" id="KW-0460">Magnesium</keyword>
<dbReference type="SUPFAM" id="SSF52540">
    <property type="entry name" value="P-loop containing nucleoside triphosphate hydrolases"/>
    <property type="match status" value="1"/>
</dbReference>
<evidence type="ECO:0000313" key="13">
    <source>
        <dbReference type="Proteomes" id="UP000238672"/>
    </source>
</evidence>
<dbReference type="Pfam" id="PF10396">
    <property type="entry name" value="TrmE_N"/>
    <property type="match status" value="1"/>
</dbReference>
<evidence type="ECO:0000256" key="2">
    <source>
        <dbReference type="ARBA" id="ARBA00022490"/>
    </source>
</evidence>
<feature type="domain" description="TrmE-type G" evidence="11">
    <location>
        <begin position="224"/>
        <end position="378"/>
    </location>
</feature>
<dbReference type="Proteomes" id="UP000238672">
    <property type="component" value="Unassembled WGS sequence"/>
</dbReference>
<keyword evidence="9 10" id="KW-0342">GTP-binding</keyword>
<dbReference type="Pfam" id="PF01926">
    <property type="entry name" value="MMR_HSR1"/>
    <property type="match status" value="1"/>
</dbReference>
<dbReference type="InterPro" id="IPR031168">
    <property type="entry name" value="G_TrmE"/>
</dbReference>
<dbReference type="GO" id="GO:0005525">
    <property type="term" value="F:GTP binding"/>
    <property type="evidence" value="ECO:0007669"/>
    <property type="project" value="UniProtKB-KW"/>
</dbReference>
<dbReference type="CDD" id="cd04164">
    <property type="entry name" value="trmE"/>
    <property type="match status" value="1"/>
</dbReference>
<dbReference type="Gene3D" id="3.30.1360.120">
    <property type="entry name" value="Probable tRNA modification gtpase trme, domain 1"/>
    <property type="match status" value="1"/>
</dbReference>
<dbReference type="FunFam" id="3.30.1360.120:FF:000003">
    <property type="entry name" value="tRNA modification GTPase MnmE"/>
    <property type="match status" value="1"/>
</dbReference>
<dbReference type="InterPro" id="IPR018948">
    <property type="entry name" value="GTP-bd_TrmE_N"/>
</dbReference>
<dbReference type="GO" id="GO:0005829">
    <property type="term" value="C:cytosol"/>
    <property type="evidence" value="ECO:0007669"/>
    <property type="project" value="TreeGrafter"/>
</dbReference>
<evidence type="ECO:0000313" key="12">
    <source>
        <dbReference type="EMBL" id="PQP79494.1"/>
    </source>
</evidence>
<dbReference type="PRINTS" id="PR00449">
    <property type="entry name" value="RASTRNSFRMNG"/>
</dbReference>
<proteinExistence type="inferred from homology"/>
<keyword evidence="6" id="KW-0378">Hydrolase</keyword>
<evidence type="ECO:0000256" key="7">
    <source>
        <dbReference type="ARBA" id="ARBA00022842"/>
    </source>
</evidence>
<dbReference type="InterPro" id="IPR027417">
    <property type="entry name" value="P-loop_NTPase"/>
</dbReference>
<gene>
    <name evidence="12" type="primary">trmE</name>
    <name evidence="12" type="ORF">C6B37_01770</name>
</gene>
<evidence type="ECO:0000256" key="4">
    <source>
        <dbReference type="ARBA" id="ARBA00022723"/>
    </source>
</evidence>
<evidence type="ECO:0000259" key="11">
    <source>
        <dbReference type="PROSITE" id="PS51709"/>
    </source>
</evidence>
<dbReference type="InterPro" id="IPR027368">
    <property type="entry name" value="MnmE_dom2"/>
</dbReference>
<keyword evidence="3 10" id="KW-0819">tRNA processing</keyword>
<organism evidence="12 13">
    <name type="scientific">Candidatus Phytoplasma phoenicium</name>
    <dbReference type="NCBI Taxonomy" id="198422"/>
    <lineage>
        <taxon>Bacteria</taxon>
        <taxon>Bacillati</taxon>
        <taxon>Mycoplasmatota</taxon>
        <taxon>Mollicutes</taxon>
        <taxon>Acholeplasmatales</taxon>
        <taxon>Acholeplasmataceae</taxon>
        <taxon>Candidatus Phytoplasma</taxon>
        <taxon>16SrIX (Pigeon pea witches'-broom group)</taxon>
    </lineage>
</organism>
<dbReference type="GO" id="GO:0002098">
    <property type="term" value="P:tRNA wobble uridine modification"/>
    <property type="evidence" value="ECO:0007669"/>
    <property type="project" value="TreeGrafter"/>
</dbReference>
<comment type="similarity">
    <text evidence="1 10">Belongs to the TRAFAC class TrmE-Era-EngA-EngB-Septin-like GTPase superfamily. TrmE GTPase family.</text>
</comment>
<accession>A0A2S8NU11</accession>